<organism evidence="1 2">
    <name type="scientific">Candidatus Nanosynbacter lyticus</name>
    <dbReference type="NCBI Taxonomy" id="2093824"/>
    <lineage>
        <taxon>Bacteria</taxon>
        <taxon>Candidatus Saccharimonadota</taxon>
        <taxon>Candidatus Saccharimonadia</taxon>
        <taxon>Candidatus Nanosynbacterales</taxon>
        <taxon>Candidatus Nanosynbacteraceae</taxon>
        <taxon>Candidatus Nanosynbacter</taxon>
    </lineage>
</organism>
<dbReference type="Pfam" id="PF07538">
    <property type="entry name" value="ChW"/>
    <property type="match status" value="5"/>
</dbReference>
<keyword evidence="2" id="KW-1185">Reference proteome</keyword>
<evidence type="ECO:0000313" key="1">
    <source>
        <dbReference type="EMBL" id="AJA06953.1"/>
    </source>
</evidence>
<sequence>MMAKFKIFISTIATAIGVLGLVFFANQSGAITSSDWKAGNIVDDFIFTNSDDMTVADIQAFLNSINPSCDTYGTGRATERGRGDITRAQYAASRGWAGPPYICLKDYYEVPKYSPGDYIPANNFSGSIPQGAVSAAQIIYDAAKRNNLSPKVILVKIATESAGPLTTDNWPLQSQYTYAMGSHCPDSGPGGSANCDRNYAGFSMQVESGAQLMRQYLDNMEKPWWKYKKPFATNSILWNVVQSGCGAGDVYISSKATAALYTYTPYQPNQAALNNMYGLGDHCSAYGNRNFWRVWNDWFGSTQYSRPIISFKSHISYYGWTGLVHNRGITGFTGQSKSMQAFSIDGEVTYSSYSEERGWQPTVYGGMQSGTTDLNRPIQAVKIQPTGSLAAKYDLYYRTHVSYVGWMGWAKNGEPAGITGGPGNNIEALEIRLVHKGSSAPEDSGQAFKNISTKGDSSPLAVSISSHVGMVGWQPAVTDEMISGTTGQSRRIEAVKASLINKTGISGDLRYSSHVSWVGWQDWKNANEISGTTGQFKSVEAIRFMLTSDLAKSYDIWYRAYSQYVGWMGWAKNGEPAGSTGATRQLEAIQIRIVPKNSIALPSGAFYNPANTPVPDLYDLSYSTHVSYVGWIPNVSQGVMSGTTGRSFAVEALRIAKAISQRDGSTITIRCSSKSANDPWSADIPVTEQQICGTTGQTKALNGIKLSLSETDAKKYDIYYQTHLSWIGWQEWKKNGEVAGDKPGSHIEAVRIKLVEK</sequence>
<gene>
    <name evidence="1" type="ORF">TM7x_03720</name>
</gene>
<dbReference type="Proteomes" id="UP000030902">
    <property type="component" value="Chromosome"/>
</dbReference>
<proteinExistence type="predicted"/>
<dbReference type="KEGG" id="sox:TM7x_03720"/>
<accession>A0A6S4GSN1</accession>
<dbReference type="AlphaFoldDB" id="A0A6S4GSN1"/>
<evidence type="ECO:0000313" key="2">
    <source>
        <dbReference type="Proteomes" id="UP000030902"/>
    </source>
</evidence>
<reference evidence="1 2" key="1">
    <citation type="journal article" date="2015" name="Proc. Natl. Acad. Sci. U.S.A.">
        <title>Cultivation of a human-associated TM7 phylotype reveals a reduced genome and epibiotic parasitic lifestyle.</title>
        <authorList>
            <person name="He X."/>
            <person name="McLean J.S."/>
            <person name="Edlund A."/>
            <person name="Yooseph S."/>
            <person name="Hall A.P."/>
            <person name="Liu S.Y."/>
            <person name="Dorrestein P.C."/>
            <person name="Esquenazi E."/>
            <person name="Hunter R.C."/>
            <person name="Cheng G."/>
            <person name="Nelson K.E."/>
            <person name="Lux R."/>
            <person name="Shi W."/>
        </authorList>
    </citation>
    <scope>NUCLEOTIDE SEQUENCE [LARGE SCALE GENOMIC DNA]</scope>
    <source>
        <strain evidence="1 2">TM7x</strain>
    </source>
</reference>
<dbReference type="EMBL" id="CP007496">
    <property type="protein sequence ID" value="AJA06953.1"/>
    <property type="molecule type" value="Genomic_DNA"/>
</dbReference>
<dbReference type="InterPro" id="IPR006637">
    <property type="entry name" value="ChW"/>
</dbReference>
<name>A0A6S4GSN1_9BACT</name>
<dbReference type="SMART" id="SM00728">
    <property type="entry name" value="ChW"/>
    <property type="match status" value="8"/>
</dbReference>
<protein>
    <submittedName>
        <fullName evidence="1">Uncharacterized protein</fullName>
    </submittedName>
</protein>